<dbReference type="Proteomes" id="UP000680304">
    <property type="component" value="Unassembled WGS sequence"/>
</dbReference>
<protein>
    <submittedName>
        <fullName evidence="1">Uncharacterized protein</fullName>
    </submittedName>
</protein>
<evidence type="ECO:0000313" key="1">
    <source>
        <dbReference type="EMBL" id="GIQ62146.1"/>
    </source>
</evidence>
<gene>
    <name evidence="1" type="ORF">PACILC2_07140</name>
</gene>
<accession>A0ABQ4N2E4</accession>
<keyword evidence="2" id="KW-1185">Reference proteome</keyword>
<organism evidence="1 2">
    <name type="scientific">Paenibacillus cisolokensis</name>
    <dbReference type="NCBI Taxonomy" id="1658519"/>
    <lineage>
        <taxon>Bacteria</taxon>
        <taxon>Bacillati</taxon>
        <taxon>Bacillota</taxon>
        <taxon>Bacilli</taxon>
        <taxon>Bacillales</taxon>
        <taxon>Paenibacillaceae</taxon>
        <taxon>Paenibacillus</taxon>
    </lineage>
</organism>
<proteinExistence type="predicted"/>
<dbReference type="EMBL" id="BOVJ01000021">
    <property type="protein sequence ID" value="GIQ62146.1"/>
    <property type="molecule type" value="Genomic_DNA"/>
</dbReference>
<sequence>MKTKNGSEVRGGSFTLTCNQCGKTVNLTQDNIKDYYRGFGWGKFEPSTLEHKDKILIWYTEDMANDTISCSCGNEVRVYP</sequence>
<comment type="caution">
    <text evidence="1">The sequence shown here is derived from an EMBL/GenBank/DDBJ whole genome shotgun (WGS) entry which is preliminary data.</text>
</comment>
<name>A0ABQ4N2E4_9BACL</name>
<reference evidence="1 2" key="1">
    <citation type="submission" date="2021-04" db="EMBL/GenBank/DDBJ databases">
        <title>Draft genome sequence of Paenibacillus cisolokensis, LC2-13A.</title>
        <authorList>
            <person name="Uke A."/>
            <person name="Chhe C."/>
            <person name="Baramee S."/>
            <person name="Kosugi A."/>
        </authorList>
    </citation>
    <scope>NUCLEOTIDE SEQUENCE [LARGE SCALE GENOMIC DNA]</scope>
    <source>
        <strain evidence="1 2">LC2-13A</strain>
    </source>
</reference>
<evidence type="ECO:0000313" key="2">
    <source>
        <dbReference type="Proteomes" id="UP000680304"/>
    </source>
</evidence>